<dbReference type="EMBL" id="JXLP01000002">
    <property type="protein sequence ID" value="KIL80008.1"/>
    <property type="molecule type" value="Genomic_DNA"/>
</dbReference>
<proteinExistence type="predicted"/>
<sequence length="41" mass="4855">MRKHELTLSSFIHKDQFDLNAYVVYLFRKFSNEAPKHSGAK</sequence>
<comment type="caution">
    <text evidence="1">The sequence shown here is derived from an EMBL/GenBank/DDBJ whole genome shotgun (WGS) entry which is preliminary data.</text>
</comment>
<keyword evidence="2" id="KW-1185">Reference proteome</keyword>
<name>A0ABR5AZ49_BACBA</name>
<dbReference type="Proteomes" id="UP000031982">
    <property type="component" value="Unassembled WGS sequence"/>
</dbReference>
<protein>
    <submittedName>
        <fullName evidence="1">Uncharacterized protein</fullName>
    </submittedName>
</protein>
<accession>A0ABR5AZ49</accession>
<evidence type="ECO:0000313" key="2">
    <source>
        <dbReference type="Proteomes" id="UP000031982"/>
    </source>
</evidence>
<organism evidence="1 2">
    <name type="scientific">Bacillus badius</name>
    <dbReference type="NCBI Taxonomy" id="1455"/>
    <lineage>
        <taxon>Bacteria</taxon>
        <taxon>Bacillati</taxon>
        <taxon>Bacillota</taxon>
        <taxon>Bacilli</taxon>
        <taxon>Bacillales</taxon>
        <taxon>Bacillaceae</taxon>
        <taxon>Pseudobacillus</taxon>
    </lineage>
</organism>
<reference evidence="1 2" key="1">
    <citation type="submission" date="2015-01" db="EMBL/GenBank/DDBJ databases">
        <title>Genome Assembly of Bacillus badius MTCC 1458.</title>
        <authorList>
            <person name="Verma A."/>
            <person name="Khatri I."/>
            <person name="Mual P."/>
            <person name="Subramanian S."/>
            <person name="Krishnamurthi S."/>
        </authorList>
    </citation>
    <scope>NUCLEOTIDE SEQUENCE [LARGE SCALE GENOMIC DNA]</scope>
    <source>
        <strain evidence="1 2">MTCC 1458</strain>
    </source>
</reference>
<gene>
    <name evidence="1" type="ORF">SD77_2462</name>
</gene>
<evidence type="ECO:0000313" key="1">
    <source>
        <dbReference type="EMBL" id="KIL80008.1"/>
    </source>
</evidence>
<dbReference type="RefSeq" id="WP_255211756.1">
    <property type="nucleotide sequence ID" value="NZ_JARLVI010000001.1"/>
</dbReference>